<protein>
    <submittedName>
        <fullName evidence="2">Type II toxin-antitoxin system RelE/ParE family toxin</fullName>
    </submittedName>
</protein>
<sequence length="103" mass="11777">MSFAVCLTPEALDDLQRLEDFLIESALAHGDFDLPARAMAAIQREFRILARNPFTCRIAFDDRLERELVIPFGASGYVALFHIVSDKEVIVSAIRHQREDDYH</sequence>
<comment type="caution">
    <text evidence="2">The sequence shown here is derived from an EMBL/GenBank/DDBJ whole genome shotgun (WGS) entry which is preliminary data.</text>
</comment>
<dbReference type="InterPro" id="IPR035093">
    <property type="entry name" value="RelE/ParE_toxin_dom_sf"/>
</dbReference>
<keyword evidence="1" id="KW-1277">Toxin-antitoxin system</keyword>
<evidence type="ECO:0000313" key="2">
    <source>
        <dbReference type="EMBL" id="MFC0592611.1"/>
    </source>
</evidence>
<organism evidence="2 3">
    <name type="scientific">Ottowia pentelensis</name>
    <dbReference type="NCBI Taxonomy" id="511108"/>
    <lineage>
        <taxon>Bacteria</taxon>
        <taxon>Pseudomonadati</taxon>
        <taxon>Pseudomonadota</taxon>
        <taxon>Betaproteobacteria</taxon>
        <taxon>Burkholderiales</taxon>
        <taxon>Comamonadaceae</taxon>
        <taxon>Ottowia</taxon>
    </lineage>
</organism>
<dbReference type="RefSeq" id="WP_377482200.1">
    <property type="nucleotide sequence ID" value="NZ_JBHLTN010000016.1"/>
</dbReference>
<dbReference type="InterPro" id="IPR007712">
    <property type="entry name" value="RelE/ParE_toxin"/>
</dbReference>
<evidence type="ECO:0000256" key="1">
    <source>
        <dbReference type="ARBA" id="ARBA00022649"/>
    </source>
</evidence>
<proteinExistence type="predicted"/>
<dbReference type="Proteomes" id="UP001589834">
    <property type="component" value="Unassembled WGS sequence"/>
</dbReference>
<accession>A0ABV6PRZ3</accession>
<reference evidence="2 3" key="1">
    <citation type="submission" date="2024-09" db="EMBL/GenBank/DDBJ databases">
        <authorList>
            <person name="Sun Q."/>
            <person name="Mori K."/>
        </authorList>
    </citation>
    <scope>NUCLEOTIDE SEQUENCE [LARGE SCALE GENOMIC DNA]</scope>
    <source>
        <strain evidence="2 3">NCAIM B.02336</strain>
    </source>
</reference>
<keyword evidence="3" id="KW-1185">Reference proteome</keyword>
<gene>
    <name evidence="2" type="ORF">ACFFGG_08585</name>
</gene>
<dbReference type="Gene3D" id="3.30.2310.20">
    <property type="entry name" value="RelE-like"/>
    <property type="match status" value="1"/>
</dbReference>
<dbReference type="Pfam" id="PF05016">
    <property type="entry name" value="ParE_toxin"/>
    <property type="match status" value="1"/>
</dbReference>
<dbReference type="EMBL" id="JBHLTN010000016">
    <property type="protein sequence ID" value="MFC0592611.1"/>
    <property type="molecule type" value="Genomic_DNA"/>
</dbReference>
<evidence type="ECO:0000313" key="3">
    <source>
        <dbReference type="Proteomes" id="UP001589834"/>
    </source>
</evidence>
<name>A0ABV6PRZ3_9BURK</name>